<dbReference type="RefSeq" id="XP_024669991.1">
    <property type="nucleotide sequence ID" value="XM_024815320.1"/>
</dbReference>
<proteinExistence type="predicted"/>
<dbReference type="SUPFAM" id="SSF53335">
    <property type="entry name" value="S-adenosyl-L-methionine-dependent methyltransferases"/>
    <property type="match status" value="1"/>
</dbReference>
<sequence>MCVRIAINMDIFVTLTERNRPVLLAELAATRLASSILAERVLRAPTGMTRQMTDRLSIAMMKFIFDVEMPMLAKVPEFLRRTDFHNPEGATTGALQFVERTDKVIWDWIPEHPDYMESCNTFMEGDRGSRSSWLKWFPVQERLFDGACTEGDDAVLMVDDLLRILEESTVDATRIEKFAFDLFKPQPIQGTSRIYYMKFILHDWSDEDNQRILRQLAGAMQAGYSKLIIEEFVLADRDCAMLQAIMERSQAQWTRLLELASFRVVKFWSPPGDGQGIIEAELKE</sequence>
<dbReference type="GeneID" id="36522480"/>
<dbReference type="GO" id="GO:0008171">
    <property type="term" value="F:O-methyltransferase activity"/>
    <property type="evidence" value="ECO:0007669"/>
    <property type="project" value="InterPro"/>
</dbReference>
<evidence type="ECO:0000313" key="3">
    <source>
        <dbReference type="Proteomes" id="UP000234585"/>
    </source>
</evidence>
<dbReference type="Pfam" id="PF00891">
    <property type="entry name" value="Methyltransf_2"/>
    <property type="match status" value="1"/>
</dbReference>
<dbReference type="AlphaFoldDB" id="A0A2I2F5P0"/>
<accession>A0A2I2F5P0</accession>
<reference evidence="2 3" key="1">
    <citation type="submission" date="2017-12" db="EMBL/GenBank/DDBJ databases">
        <authorList>
            <consortium name="DOE Joint Genome Institute"/>
            <person name="Haridas S."/>
            <person name="Kjaerbolling I."/>
            <person name="Vesth T.C."/>
            <person name="Frisvad J.C."/>
            <person name="Nybo J.L."/>
            <person name="Theobald S."/>
            <person name="Kuo A."/>
            <person name="Bowyer P."/>
            <person name="Matsuda Y."/>
            <person name="Mondo S."/>
            <person name="Lyhne E.K."/>
            <person name="Kogle M.E."/>
            <person name="Clum A."/>
            <person name="Lipzen A."/>
            <person name="Salamov A."/>
            <person name="Ngan C.Y."/>
            <person name="Daum C."/>
            <person name="Chiniquy J."/>
            <person name="Barry K."/>
            <person name="LaButti K."/>
            <person name="Simmons B.A."/>
            <person name="Magnuson J.K."/>
            <person name="Mortensen U.H."/>
            <person name="Larsen T.O."/>
            <person name="Grigoriev I.V."/>
            <person name="Baker S.E."/>
            <person name="Andersen M.R."/>
            <person name="Nordberg H.P."/>
            <person name="Cantor M.N."/>
            <person name="Hua S.X."/>
        </authorList>
    </citation>
    <scope>NUCLEOTIDE SEQUENCE [LARGE SCALE GENOMIC DNA]</scope>
    <source>
        <strain evidence="2 3">CBS 102.13</strain>
    </source>
</reference>
<dbReference type="EMBL" id="KZ559156">
    <property type="protein sequence ID" value="PLB35979.1"/>
    <property type="molecule type" value="Genomic_DNA"/>
</dbReference>
<dbReference type="OrthoDB" id="1535081at2759"/>
<dbReference type="Proteomes" id="UP000234585">
    <property type="component" value="Unassembled WGS sequence"/>
</dbReference>
<feature type="domain" description="O-methyltransferase C-terminal" evidence="1">
    <location>
        <begin position="171"/>
        <end position="244"/>
    </location>
</feature>
<gene>
    <name evidence="2" type="ORF">BDW47DRAFT_119173</name>
</gene>
<protein>
    <recommendedName>
        <fullName evidence="1">O-methyltransferase C-terminal domain-containing protein</fullName>
    </recommendedName>
</protein>
<dbReference type="PANTHER" id="PTHR43712">
    <property type="entry name" value="PUTATIVE (AFU_ORTHOLOGUE AFUA_4G14580)-RELATED"/>
    <property type="match status" value="1"/>
</dbReference>
<evidence type="ECO:0000313" key="2">
    <source>
        <dbReference type="EMBL" id="PLB35979.1"/>
    </source>
</evidence>
<organism evidence="2 3">
    <name type="scientific">Aspergillus candidus</name>
    <dbReference type="NCBI Taxonomy" id="41067"/>
    <lineage>
        <taxon>Eukaryota</taxon>
        <taxon>Fungi</taxon>
        <taxon>Dikarya</taxon>
        <taxon>Ascomycota</taxon>
        <taxon>Pezizomycotina</taxon>
        <taxon>Eurotiomycetes</taxon>
        <taxon>Eurotiomycetidae</taxon>
        <taxon>Eurotiales</taxon>
        <taxon>Aspergillaceae</taxon>
        <taxon>Aspergillus</taxon>
        <taxon>Aspergillus subgen. Circumdati</taxon>
    </lineage>
</organism>
<dbReference type="InterPro" id="IPR001077">
    <property type="entry name" value="COMT_C"/>
</dbReference>
<keyword evidence="3" id="KW-1185">Reference proteome</keyword>
<dbReference type="PANTHER" id="PTHR43712:SF1">
    <property type="entry name" value="HYPOTHETICAL O-METHYLTRANSFERASE (EUROFUNG)-RELATED"/>
    <property type="match status" value="1"/>
</dbReference>
<dbReference type="Gene3D" id="3.40.50.150">
    <property type="entry name" value="Vaccinia Virus protein VP39"/>
    <property type="match status" value="1"/>
</dbReference>
<evidence type="ECO:0000259" key="1">
    <source>
        <dbReference type="Pfam" id="PF00891"/>
    </source>
</evidence>
<dbReference type="InterPro" id="IPR029063">
    <property type="entry name" value="SAM-dependent_MTases_sf"/>
</dbReference>
<name>A0A2I2F5P0_ASPCN</name>